<organism evidence="2 3">
    <name type="scientific">Riccia sorocarpa</name>
    <dbReference type="NCBI Taxonomy" id="122646"/>
    <lineage>
        <taxon>Eukaryota</taxon>
        <taxon>Viridiplantae</taxon>
        <taxon>Streptophyta</taxon>
        <taxon>Embryophyta</taxon>
        <taxon>Marchantiophyta</taxon>
        <taxon>Marchantiopsida</taxon>
        <taxon>Marchantiidae</taxon>
        <taxon>Marchantiales</taxon>
        <taxon>Ricciaceae</taxon>
        <taxon>Riccia</taxon>
    </lineage>
</organism>
<reference evidence="2 3" key="1">
    <citation type="submission" date="2024-09" db="EMBL/GenBank/DDBJ databases">
        <title>Chromosome-scale assembly of Riccia sorocarpa.</title>
        <authorList>
            <person name="Paukszto L."/>
        </authorList>
    </citation>
    <scope>NUCLEOTIDE SEQUENCE [LARGE SCALE GENOMIC DNA]</scope>
    <source>
        <strain evidence="2">LP-2024</strain>
        <tissue evidence="2">Aerial parts of the thallus</tissue>
    </source>
</reference>
<evidence type="ECO:0000313" key="3">
    <source>
        <dbReference type="Proteomes" id="UP001633002"/>
    </source>
</evidence>
<name>A0ABD3HKZ5_9MARC</name>
<gene>
    <name evidence="2" type="ORF">R1sor_004713</name>
</gene>
<evidence type="ECO:0000313" key="2">
    <source>
        <dbReference type="EMBL" id="KAL3691062.1"/>
    </source>
</evidence>
<feature type="region of interest" description="Disordered" evidence="1">
    <location>
        <begin position="28"/>
        <end position="47"/>
    </location>
</feature>
<accession>A0ABD3HKZ5</accession>
<evidence type="ECO:0000256" key="1">
    <source>
        <dbReference type="SAM" id="MobiDB-lite"/>
    </source>
</evidence>
<dbReference type="Proteomes" id="UP001633002">
    <property type="component" value="Unassembled WGS sequence"/>
</dbReference>
<dbReference type="EMBL" id="JBJQOH010000003">
    <property type="protein sequence ID" value="KAL3691062.1"/>
    <property type="molecule type" value="Genomic_DNA"/>
</dbReference>
<sequence>MPEADRFDRSVRRAPSSPMVVRSYPVQWRQNEPMKGLAPSTPASYASSKRFGANLDAEDSATSLDGRDSQLKTFVYDPTTDARGRSIATHMRVPIGETLVTDMPYPPQPPRDFYGDKPEMRPMSPSECGREFRRRIEDSWLMYPRNTWGPITKWGHLDIYPLEITEKQHFEGDHDTIQKQKLEQRKFGYQRHWTKYKNMTNMWENQEGRQSLSYADPSFQFEKDSEKYLHALNDQRIAKDKV</sequence>
<keyword evidence="3" id="KW-1185">Reference proteome</keyword>
<comment type="caution">
    <text evidence="2">The sequence shown here is derived from an EMBL/GenBank/DDBJ whole genome shotgun (WGS) entry which is preliminary data.</text>
</comment>
<dbReference type="AlphaFoldDB" id="A0ABD3HKZ5"/>
<proteinExistence type="predicted"/>
<protein>
    <submittedName>
        <fullName evidence="2">Uncharacterized protein</fullName>
    </submittedName>
</protein>